<keyword evidence="8" id="KW-0539">Nucleus</keyword>
<evidence type="ECO:0000313" key="12">
    <source>
        <dbReference type="EMBL" id="JAU15880.1"/>
    </source>
</evidence>
<keyword evidence="4" id="KW-0862">Zinc</keyword>
<dbReference type="PROSITE" id="PS50863">
    <property type="entry name" value="B3"/>
    <property type="match status" value="1"/>
</dbReference>
<keyword evidence="5" id="KW-0805">Transcription regulation</keyword>
<evidence type="ECO:0000256" key="2">
    <source>
        <dbReference type="ARBA" id="ARBA00022723"/>
    </source>
</evidence>
<accession>A0A1J3DCR1</accession>
<evidence type="ECO:0000256" key="1">
    <source>
        <dbReference type="ARBA" id="ARBA00004123"/>
    </source>
</evidence>
<protein>
    <submittedName>
        <fullName evidence="12">B3 domain-containing protein</fullName>
    </submittedName>
</protein>
<organism evidence="12">
    <name type="scientific">Noccaea caerulescens</name>
    <name type="common">Alpine penny-cress</name>
    <name type="synonym">Thlaspi caerulescens</name>
    <dbReference type="NCBI Taxonomy" id="107243"/>
    <lineage>
        <taxon>Eukaryota</taxon>
        <taxon>Viridiplantae</taxon>
        <taxon>Streptophyta</taxon>
        <taxon>Embryophyta</taxon>
        <taxon>Tracheophyta</taxon>
        <taxon>Spermatophyta</taxon>
        <taxon>Magnoliopsida</taxon>
        <taxon>eudicotyledons</taxon>
        <taxon>Gunneridae</taxon>
        <taxon>Pentapetalae</taxon>
        <taxon>rosids</taxon>
        <taxon>malvids</taxon>
        <taxon>Brassicales</taxon>
        <taxon>Brassicaceae</taxon>
        <taxon>Coluteocarpeae</taxon>
        <taxon>Noccaea</taxon>
    </lineage>
</organism>
<feature type="domain" description="TF-B3" evidence="11">
    <location>
        <begin position="28"/>
        <end position="122"/>
    </location>
</feature>
<gene>
    <name evidence="12" type="ORF">GA_TR14205_c0_g1_i1_g.44393</name>
</gene>
<dbReference type="PANTHER" id="PTHR22763:SF162">
    <property type="entry name" value="TRANSMEMBRANE E3 UBIQUITIN-PROTEIN LIGASE 1"/>
    <property type="match status" value="1"/>
</dbReference>
<dbReference type="InterPro" id="IPR050731">
    <property type="entry name" value="HRD1_E3_ubiq-ligases"/>
</dbReference>
<reference evidence="12" key="1">
    <citation type="submission" date="2016-07" db="EMBL/GenBank/DDBJ databases">
        <title>De novo transcriptome assembly of four accessions of the metal hyperaccumulator plant Noccaea caerulescens.</title>
        <authorList>
            <person name="Blande D."/>
            <person name="Halimaa P."/>
            <person name="Tervahauta A.I."/>
            <person name="Aarts M.G."/>
            <person name="Karenlampi S.O."/>
        </authorList>
    </citation>
    <scope>NUCLEOTIDE SEQUENCE</scope>
</reference>
<dbReference type="SUPFAM" id="SSF57850">
    <property type="entry name" value="RING/U-box"/>
    <property type="match status" value="1"/>
</dbReference>
<evidence type="ECO:0000256" key="7">
    <source>
        <dbReference type="ARBA" id="ARBA00023163"/>
    </source>
</evidence>
<dbReference type="GO" id="GO:0043161">
    <property type="term" value="P:proteasome-mediated ubiquitin-dependent protein catabolic process"/>
    <property type="evidence" value="ECO:0007669"/>
    <property type="project" value="TreeGrafter"/>
</dbReference>
<proteinExistence type="predicted"/>
<dbReference type="Pfam" id="PF13639">
    <property type="entry name" value="zf-RING_2"/>
    <property type="match status" value="1"/>
</dbReference>
<dbReference type="SUPFAM" id="SSF101936">
    <property type="entry name" value="DNA-binding pseudobarrel domain"/>
    <property type="match status" value="1"/>
</dbReference>
<dbReference type="EMBL" id="GEVI01016440">
    <property type="protein sequence ID" value="JAU15880.1"/>
    <property type="molecule type" value="Transcribed_RNA"/>
</dbReference>
<dbReference type="InterPro" id="IPR001841">
    <property type="entry name" value="Znf_RING"/>
</dbReference>
<evidence type="ECO:0000256" key="4">
    <source>
        <dbReference type="ARBA" id="ARBA00022833"/>
    </source>
</evidence>
<dbReference type="GO" id="GO:0003677">
    <property type="term" value="F:DNA binding"/>
    <property type="evidence" value="ECO:0007669"/>
    <property type="project" value="UniProtKB-KW"/>
</dbReference>
<keyword evidence="2" id="KW-0479">Metal-binding</keyword>
<dbReference type="GO" id="GO:0008270">
    <property type="term" value="F:zinc ion binding"/>
    <property type="evidence" value="ECO:0007669"/>
    <property type="project" value="UniProtKB-KW"/>
</dbReference>
<dbReference type="SMART" id="SM01019">
    <property type="entry name" value="B3"/>
    <property type="match status" value="1"/>
</dbReference>
<dbReference type="InterPro" id="IPR013083">
    <property type="entry name" value="Znf_RING/FYVE/PHD"/>
</dbReference>
<dbReference type="AlphaFoldDB" id="A0A1J3DCR1"/>
<dbReference type="InterPro" id="IPR015300">
    <property type="entry name" value="DNA-bd_pseudobarrel_sf"/>
</dbReference>
<dbReference type="CDD" id="cd16448">
    <property type="entry name" value="RING-H2"/>
    <property type="match status" value="1"/>
</dbReference>
<dbReference type="GO" id="GO:0012505">
    <property type="term" value="C:endomembrane system"/>
    <property type="evidence" value="ECO:0007669"/>
    <property type="project" value="TreeGrafter"/>
</dbReference>
<dbReference type="GO" id="GO:0005634">
    <property type="term" value="C:nucleus"/>
    <property type="evidence" value="ECO:0007669"/>
    <property type="project" value="UniProtKB-SubCell"/>
</dbReference>
<dbReference type="InterPro" id="IPR003340">
    <property type="entry name" value="B3_DNA-bd"/>
</dbReference>
<keyword evidence="7" id="KW-0804">Transcription</keyword>
<evidence type="ECO:0000259" key="11">
    <source>
        <dbReference type="PROSITE" id="PS50863"/>
    </source>
</evidence>
<sequence>MMADEAYRYFLSRMDNSETCAAPDSFCIPKLKATVVETSPYHLRINTVFARKYMPNEFTNFKIWEPKKERFWNVGYVRNANTGSFSHGWTKVRAAYNLQAGDKLTFTFIEPTEVVLDVVKKPKVDDCSICLEGYDSTDFQVETTCGHKFHDSCLREWLRKQNKCPLCRTAGCYP</sequence>
<dbReference type="SMART" id="SM00184">
    <property type="entry name" value="RING"/>
    <property type="match status" value="1"/>
</dbReference>
<evidence type="ECO:0000256" key="3">
    <source>
        <dbReference type="ARBA" id="ARBA00022771"/>
    </source>
</evidence>
<dbReference type="Gene3D" id="2.40.330.10">
    <property type="entry name" value="DNA-binding pseudobarrel domain"/>
    <property type="match status" value="1"/>
</dbReference>
<dbReference type="CDD" id="cd10017">
    <property type="entry name" value="B3_DNA"/>
    <property type="match status" value="1"/>
</dbReference>
<feature type="domain" description="RING-type" evidence="10">
    <location>
        <begin position="127"/>
        <end position="168"/>
    </location>
</feature>
<keyword evidence="6" id="KW-0238">DNA-binding</keyword>
<name>A0A1J3DCR1_NOCCA</name>
<keyword evidence="3 9" id="KW-0863">Zinc-finger</keyword>
<evidence type="ECO:0000256" key="9">
    <source>
        <dbReference type="PROSITE-ProRule" id="PRU00175"/>
    </source>
</evidence>
<evidence type="ECO:0000256" key="6">
    <source>
        <dbReference type="ARBA" id="ARBA00023125"/>
    </source>
</evidence>
<dbReference type="Gene3D" id="3.30.40.10">
    <property type="entry name" value="Zinc/RING finger domain, C3HC4 (zinc finger)"/>
    <property type="match status" value="1"/>
</dbReference>
<dbReference type="PANTHER" id="PTHR22763">
    <property type="entry name" value="RING ZINC FINGER PROTEIN"/>
    <property type="match status" value="1"/>
</dbReference>
<comment type="subcellular location">
    <subcellularLocation>
        <location evidence="1">Nucleus</location>
    </subcellularLocation>
</comment>
<evidence type="ECO:0000256" key="8">
    <source>
        <dbReference type="ARBA" id="ARBA00023242"/>
    </source>
</evidence>
<evidence type="ECO:0000256" key="5">
    <source>
        <dbReference type="ARBA" id="ARBA00023015"/>
    </source>
</evidence>
<dbReference type="PROSITE" id="PS50089">
    <property type="entry name" value="ZF_RING_2"/>
    <property type="match status" value="1"/>
</dbReference>
<dbReference type="GO" id="GO:0061630">
    <property type="term" value="F:ubiquitin protein ligase activity"/>
    <property type="evidence" value="ECO:0007669"/>
    <property type="project" value="TreeGrafter"/>
</dbReference>
<evidence type="ECO:0000259" key="10">
    <source>
        <dbReference type="PROSITE" id="PS50089"/>
    </source>
</evidence>